<protein>
    <submittedName>
        <fullName evidence="3">Heavy metal transport/detoxification superfamily protein</fullName>
    </submittedName>
</protein>
<dbReference type="SUPFAM" id="SSF55008">
    <property type="entry name" value="HMA, heavy metal-associated domain"/>
    <property type="match status" value="2"/>
</dbReference>
<feature type="compositionally biased region" description="Basic and acidic residues" evidence="1">
    <location>
        <begin position="217"/>
        <end position="281"/>
    </location>
</feature>
<sequence length="374" mass="41287">MGEEVKKEEEAKAEVKEEGKKEEAKGEEEKKEEAKGEEEKKEEPKAEEPPQPPPPVVLQVDLHCVGCAKKIQRSILKCKGVEGVEVEMGKNLVTVKGIVDPQALCNRIQKKTMRKATIISPVLPPPPPEGDSAQPLVVLSQVNEATTTELKVNMHCEACAQQLQKKIQRIRGVQTVETNLGAAKVMVTGTVPGEKLVEYIYRRTGKLATVIPPPPPPKEEEKKEESEKPAEEKPAEEKKEEGAGEKKDEEKPPEEGKEKAEGDAKEGDGKEEKGGGDAKKEGEIVVAANNAIWHGGYMNHGFLNGGYMNNAYMHGGYMNEEDPRRMMMMNLMPMPAVAMPMPMHMPMHMPVYMIEQPPPPQIFSDENPNACCIT</sequence>
<evidence type="ECO:0000313" key="4">
    <source>
        <dbReference type="Proteomes" id="UP001140206"/>
    </source>
</evidence>
<dbReference type="AlphaFoldDB" id="A0AAV8EVS1"/>
<dbReference type="CDD" id="cd00371">
    <property type="entry name" value="HMA"/>
    <property type="match status" value="2"/>
</dbReference>
<organism evidence="3 4">
    <name type="scientific">Rhynchospora pubera</name>
    <dbReference type="NCBI Taxonomy" id="906938"/>
    <lineage>
        <taxon>Eukaryota</taxon>
        <taxon>Viridiplantae</taxon>
        <taxon>Streptophyta</taxon>
        <taxon>Embryophyta</taxon>
        <taxon>Tracheophyta</taxon>
        <taxon>Spermatophyta</taxon>
        <taxon>Magnoliopsida</taxon>
        <taxon>Liliopsida</taxon>
        <taxon>Poales</taxon>
        <taxon>Cyperaceae</taxon>
        <taxon>Cyperoideae</taxon>
        <taxon>Rhynchosporeae</taxon>
        <taxon>Rhynchospora</taxon>
    </lineage>
</organism>
<name>A0AAV8EVS1_9POAL</name>
<evidence type="ECO:0000256" key="1">
    <source>
        <dbReference type="SAM" id="MobiDB-lite"/>
    </source>
</evidence>
<feature type="compositionally biased region" description="Basic and acidic residues" evidence="1">
    <location>
        <begin position="1"/>
        <end position="48"/>
    </location>
</feature>
<dbReference type="InterPro" id="IPR044258">
    <property type="entry name" value="HIPP09-like"/>
</dbReference>
<feature type="region of interest" description="Disordered" evidence="1">
    <location>
        <begin position="1"/>
        <end position="57"/>
    </location>
</feature>
<feature type="domain" description="HMA" evidence="2">
    <location>
        <begin position="145"/>
        <end position="209"/>
    </location>
</feature>
<dbReference type="EMBL" id="JAMFTS010000002">
    <property type="protein sequence ID" value="KAJ4785480.1"/>
    <property type="molecule type" value="Genomic_DNA"/>
</dbReference>
<feature type="region of interest" description="Disordered" evidence="1">
    <location>
        <begin position="207"/>
        <end position="281"/>
    </location>
</feature>
<dbReference type="Proteomes" id="UP001140206">
    <property type="component" value="Chromosome 2"/>
</dbReference>
<dbReference type="PANTHER" id="PTHR47066">
    <property type="entry name" value="HEAVY METAL-ASSOCIATED ISOPRENYLATED PLANT PROTEIN 9"/>
    <property type="match status" value="1"/>
</dbReference>
<accession>A0AAV8EVS1</accession>
<evidence type="ECO:0000313" key="3">
    <source>
        <dbReference type="EMBL" id="KAJ4785480.1"/>
    </source>
</evidence>
<proteinExistence type="predicted"/>
<dbReference type="InterPro" id="IPR036163">
    <property type="entry name" value="HMA_dom_sf"/>
</dbReference>
<feature type="domain" description="HMA" evidence="2">
    <location>
        <begin position="53"/>
        <end position="116"/>
    </location>
</feature>
<dbReference type="PANTHER" id="PTHR47066:SF1">
    <property type="entry name" value="HEAVY METAL-ASSOCIATED ISOPRENYLATED PLANT PROTEIN 9"/>
    <property type="match status" value="1"/>
</dbReference>
<dbReference type="GO" id="GO:0046872">
    <property type="term" value="F:metal ion binding"/>
    <property type="evidence" value="ECO:0007669"/>
    <property type="project" value="InterPro"/>
</dbReference>
<dbReference type="InterPro" id="IPR006121">
    <property type="entry name" value="HMA_dom"/>
</dbReference>
<evidence type="ECO:0000259" key="2">
    <source>
        <dbReference type="PROSITE" id="PS50846"/>
    </source>
</evidence>
<dbReference type="PROSITE" id="PS50846">
    <property type="entry name" value="HMA_2"/>
    <property type="match status" value="2"/>
</dbReference>
<gene>
    <name evidence="3" type="ORF">LUZ62_036726</name>
</gene>
<keyword evidence="4" id="KW-1185">Reference proteome</keyword>
<comment type="caution">
    <text evidence="3">The sequence shown here is derived from an EMBL/GenBank/DDBJ whole genome shotgun (WGS) entry which is preliminary data.</text>
</comment>
<dbReference type="Pfam" id="PF00403">
    <property type="entry name" value="HMA"/>
    <property type="match status" value="2"/>
</dbReference>
<reference evidence="3" key="1">
    <citation type="submission" date="2022-08" db="EMBL/GenBank/DDBJ databases">
        <authorList>
            <person name="Marques A."/>
        </authorList>
    </citation>
    <scope>NUCLEOTIDE SEQUENCE</scope>
    <source>
        <strain evidence="3">RhyPub2mFocal</strain>
        <tissue evidence="3">Leaves</tissue>
    </source>
</reference>
<dbReference type="Gene3D" id="3.30.70.100">
    <property type="match status" value="2"/>
</dbReference>